<sequence>MKDDDPLPVSTPTSSSVLSSSSPGISKKENSSDIFGRSRYKFWALAAILLLAFWSMLTGTVTLRWSAGDLNRVREDYSSPASEDLDVLDLEEREKLVKHMWDVYTNSHRIGLGGFWQEAFVAAYEDLTSEVPEAREAAISEIARMSVRYVPPQQSSSSVS</sequence>
<dbReference type="Proteomes" id="UP001318860">
    <property type="component" value="Unassembled WGS sequence"/>
</dbReference>
<dbReference type="InterPro" id="IPR010608">
    <property type="entry name" value="DUF1195"/>
</dbReference>
<accession>A0ABR0US10</accession>
<keyword evidence="2" id="KW-0472">Membrane</keyword>
<dbReference type="Pfam" id="PF06708">
    <property type="entry name" value="DUF1195"/>
    <property type="match status" value="1"/>
</dbReference>
<dbReference type="EMBL" id="JABTTQ020002211">
    <property type="protein sequence ID" value="KAK6125495.1"/>
    <property type="molecule type" value="Genomic_DNA"/>
</dbReference>
<dbReference type="PANTHER" id="PTHR34358">
    <property type="entry name" value="OS03G0411600 PROTEIN"/>
    <property type="match status" value="1"/>
</dbReference>
<feature type="region of interest" description="Disordered" evidence="1">
    <location>
        <begin position="1"/>
        <end position="31"/>
    </location>
</feature>
<gene>
    <name evidence="3" type="ORF">DH2020_040765</name>
</gene>
<dbReference type="PANTHER" id="PTHR34358:SF2">
    <property type="entry name" value="OS03G0411600 PROTEIN"/>
    <property type="match status" value="1"/>
</dbReference>
<keyword evidence="4" id="KW-1185">Reference proteome</keyword>
<organism evidence="3 4">
    <name type="scientific">Rehmannia glutinosa</name>
    <name type="common">Chinese foxglove</name>
    <dbReference type="NCBI Taxonomy" id="99300"/>
    <lineage>
        <taxon>Eukaryota</taxon>
        <taxon>Viridiplantae</taxon>
        <taxon>Streptophyta</taxon>
        <taxon>Embryophyta</taxon>
        <taxon>Tracheophyta</taxon>
        <taxon>Spermatophyta</taxon>
        <taxon>Magnoliopsida</taxon>
        <taxon>eudicotyledons</taxon>
        <taxon>Gunneridae</taxon>
        <taxon>Pentapetalae</taxon>
        <taxon>asterids</taxon>
        <taxon>lamiids</taxon>
        <taxon>Lamiales</taxon>
        <taxon>Orobanchaceae</taxon>
        <taxon>Rehmannieae</taxon>
        <taxon>Rehmannia</taxon>
    </lineage>
</organism>
<proteinExistence type="predicted"/>
<keyword evidence="2" id="KW-0812">Transmembrane</keyword>
<name>A0ABR0US10_REHGL</name>
<evidence type="ECO:0000313" key="4">
    <source>
        <dbReference type="Proteomes" id="UP001318860"/>
    </source>
</evidence>
<evidence type="ECO:0000256" key="2">
    <source>
        <dbReference type="SAM" id="Phobius"/>
    </source>
</evidence>
<feature type="transmembrane region" description="Helical" evidence="2">
    <location>
        <begin position="42"/>
        <end position="65"/>
    </location>
</feature>
<comment type="caution">
    <text evidence="3">The sequence shown here is derived from an EMBL/GenBank/DDBJ whole genome shotgun (WGS) entry which is preliminary data.</text>
</comment>
<evidence type="ECO:0000313" key="3">
    <source>
        <dbReference type="EMBL" id="KAK6125495.1"/>
    </source>
</evidence>
<evidence type="ECO:0000256" key="1">
    <source>
        <dbReference type="SAM" id="MobiDB-lite"/>
    </source>
</evidence>
<reference evidence="3 4" key="1">
    <citation type="journal article" date="2021" name="Comput. Struct. Biotechnol. J.">
        <title>De novo genome assembly of the potent medicinal plant Rehmannia glutinosa using nanopore technology.</title>
        <authorList>
            <person name="Ma L."/>
            <person name="Dong C."/>
            <person name="Song C."/>
            <person name="Wang X."/>
            <person name="Zheng X."/>
            <person name="Niu Y."/>
            <person name="Chen S."/>
            <person name="Feng W."/>
        </authorList>
    </citation>
    <scope>NUCLEOTIDE SEQUENCE [LARGE SCALE GENOMIC DNA]</scope>
    <source>
        <strain evidence="3">DH-2019</strain>
    </source>
</reference>
<protein>
    <submittedName>
        <fullName evidence="3">Uncharacterized protein</fullName>
    </submittedName>
</protein>
<feature type="compositionally biased region" description="Low complexity" evidence="1">
    <location>
        <begin position="7"/>
        <end position="23"/>
    </location>
</feature>
<keyword evidence="2" id="KW-1133">Transmembrane helix</keyword>